<name>A0ABQ1CDL5_9MYCO</name>
<dbReference type="Proteomes" id="UP000465240">
    <property type="component" value="Unassembled WGS sequence"/>
</dbReference>
<accession>A0ABQ1CDL5</accession>
<organism evidence="1 2">
    <name type="scientific">Mycobacterium paragordonae</name>
    <dbReference type="NCBI Taxonomy" id="1389713"/>
    <lineage>
        <taxon>Bacteria</taxon>
        <taxon>Bacillati</taxon>
        <taxon>Actinomycetota</taxon>
        <taxon>Actinomycetes</taxon>
        <taxon>Mycobacteriales</taxon>
        <taxon>Mycobacteriaceae</taxon>
        <taxon>Mycobacterium</taxon>
    </lineage>
</organism>
<evidence type="ECO:0000313" key="1">
    <source>
        <dbReference type="EMBL" id="GFG82302.1"/>
    </source>
</evidence>
<evidence type="ECO:0000313" key="2">
    <source>
        <dbReference type="Proteomes" id="UP000465240"/>
    </source>
</evidence>
<proteinExistence type="predicted"/>
<sequence length="80" mass="8618">MTLPTAGAEPVHLDLRLLLDQTANMLTLARNDANSAFRILPNDAPLFAIVDLVTALGHLRQASILIDRVAESLDAEAVSR</sequence>
<protein>
    <submittedName>
        <fullName evidence="1">Uncharacterized protein</fullName>
    </submittedName>
</protein>
<gene>
    <name evidence="1" type="ORF">MPRG_55780</name>
</gene>
<comment type="caution">
    <text evidence="1">The sequence shown here is derived from an EMBL/GenBank/DDBJ whole genome shotgun (WGS) entry which is preliminary data.</text>
</comment>
<dbReference type="RefSeq" id="WP_120791142.1">
    <property type="nucleotide sequence ID" value="NZ_BLKX01000001.1"/>
</dbReference>
<dbReference type="EMBL" id="BLKX01000001">
    <property type="protein sequence ID" value="GFG82302.1"/>
    <property type="molecule type" value="Genomic_DNA"/>
</dbReference>
<reference evidence="1 2" key="1">
    <citation type="journal article" date="2019" name="Emerg. Microbes Infect.">
        <title>Comprehensive subspecies identification of 175 nontuberculous mycobacteria species based on 7547 genomic profiles.</title>
        <authorList>
            <person name="Matsumoto Y."/>
            <person name="Kinjo T."/>
            <person name="Motooka D."/>
            <person name="Nabeya D."/>
            <person name="Jung N."/>
            <person name="Uechi K."/>
            <person name="Horii T."/>
            <person name="Iida T."/>
            <person name="Fujita J."/>
            <person name="Nakamura S."/>
        </authorList>
    </citation>
    <scope>NUCLEOTIDE SEQUENCE [LARGE SCALE GENOMIC DNA]</scope>
    <source>
        <strain evidence="1 2">JCM 18565</strain>
    </source>
</reference>
<keyword evidence="2" id="KW-1185">Reference proteome</keyword>